<gene>
    <name evidence="4" type="ORF">CGC48_07350</name>
</gene>
<dbReference type="Gene3D" id="3.90.550.10">
    <property type="entry name" value="Spore Coat Polysaccharide Biosynthesis Protein SpsA, Chain A"/>
    <property type="match status" value="1"/>
</dbReference>
<evidence type="ECO:0000256" key="2">
    <source>
        <dbReference type="ARBA" id="ARBA00022679"/>
    </source>
</evidence>
<dbReference type="InterPro" id="IPR001173">
    <property type="entry name" value="Glyco_trans_2-like"/>
</dbReference>
<dbReference type="GeneID" id="96781609"/>
<dbReference type="RefSeq" id="WP_098029064.1">
    <property type="nucleotide sequence ID" value="NZ_CP022378.1"/>
</dbReference>
<evidence type="ECO:0000256" key="1">
    <source>
        <dbReference type="ARBA" id="ARBA00022676"/>
    </source>
</evidence>
<dbReference type="Proteomes" id="UP000242855">
    <property type="component" value="Chromosome"/>
</dbReference>
<dbReference type="KEGG" id="ccyn:CGC48_07350"/>
<evidence type="ECO:0000259" key="3">
    <source>
        <dbReference type="Pfam" id="PF00535"/>
    </source>
</evidence>
<reference evidence="4 5" key="1">
    <citation type="journal article" date="2017" name="Genome Announc.">
        <title>Twelve Complete Reference Genomes of Clinical Isolates in the Capnocytophaga Genus.</title>
        <authorList>
            <person name="Villarma A."/>
            <person name="Gulvik C.A."/>
            <person name="Rowe L.A."/>
            <person name="Sheth M."/>
            <person name="Juieng P."/>
            <person name="Nicholson A.C."/>
            <person name="Loparev V.N."/>
            <person name="McQuiston J.R."/>
        </authorList>
    </citation>
    <scope>NUCLEOTIDE SEQUENCE [LARGE SCALE GENOMIC DNA]</scope>
    <source>
        <strain evidence="4 5">G7591</strain>
    </source>
</reference>
<keyword evidence="2" id="KW-0808">Transferase</keyword>
<organism evidence="4 5">
    <name type="scientific">Capnocytophaga cynodegmi</name>
    <dbReference type="NCBI Taxonomy" id="28189"/>
    <lineage>
        <taxon>Bacteria</taxon>
        <taxon>Pseudomonadati</taxon>
        <taxon>Bacteroidota</taxon>
        <taxon>Flavobacteriia</taxon>
        <taxon>Flavobacteriales</taxon>
        <taxon>Flavobacteriaceae</taxon>
        <taxon>Capnocytophaga</taxon>
    </lineage>
</organism>
<dbReference type="CDD" id="cd00761">
    <property type="entry name" value="Glyco_tranf_GTA_type"/>
    <property type="match status" value="1"/>
</dbReference>
<accession>A0A250E643</accession>
<dbReference type="InterPro" id="IPR029044">
    <property type="entry name" value="Nucleotide-diphossugar_trans"/>
</dbReference>
<evidence type="ECO:0000313" key="5">
    <source>
        <dbReference type="Proteomes" id="UP000242855"/>
    </source>
</evidence>
<keyword evidence="1" id="KW-0328">Glycosyltransferase</keyword>
<feature type="domain" description="Glycosyltransferase 2-like" evidence="3">
    <location>
        <begin position="4"/>
        <end position="163"/>
    </location>
</feature>
<dbReference type="EMBL" id="CP022378">
    <property type="protein sequence ID" value="ATA68460.1"/>
    <property type="molecule type" value="Genomic_DNA"/>
</dbReference>
<dbReference type="PANTHER" id="PTHR22916:SF51">
    <property type="entry name" value="GLYCOSYLTRANSFERASE EPSH-RELATED"/>
    <property type="match status" value="1"/>
</dbReference>
<protein>
    <recommendedName>
        <fullName evidence="3">Glycosyltransferase 2-like domain-containing protein</fullName>
    </recommendedName>
</protein>
<dbReference type="PANTHER" id="PTHR22916">
    <property type="entry name" value="GLYCOSYLTRANSFERASE"/>
    <property type="match status" value="1"/>
</dbReference>
<evidence type="ECO:0000313" key="4">
    <source>
        <dbReference type="EMBL" id="ATA68460.1"/>
    </source>
</evidence>
<dbReference type="Pfam" id="PF00535">
    <property type="entry name" value="Glycos_transf_2"/>
    <property type="match status" value="1"/>
</dbReference>
<sequence length="331" mass="38605">MQLSIIIPIYNTEKYLERCVTSLFDQNLILEEFEVILVNDGSTDSSLLICNQLAKRHQNIKVYNQENQGQSVARNVGLKHAVGKYVYFIDSDDYLNSGYLGSLLKIMEKEDLDFLGFKAYHTSKTYSHSTIVESLEIENQGNGLNIIESHNYYNGSCWFIFEKAIARNLFFEEGRVCEDVIFTTELLLKVKKGRVYKNRIYGYFTNNDSTIKTKNPERLRKINNDMFYASERLGKIICKANLEKNPKAFSRLKARQESYVYFAIVRFIRSKRKYSELATILLNLEKGRVPAYPIHNFKGYNKRDKLLIKCFNNRFLLQTIININHILGLIK</sequence>
<dbReference type="GO" id="GO:0016758">
    <property type="term" value="F:hexosyltransferase activity"/>
    <property type="evidence" value="ECO:0007669"/>
    <property type="project" value="UniProtKB-ARBA"/>
</dbReference>
<dbReference type="SUPFAM" id="SSF53448">
    <property type="entry name" value="Nucleotide-diphospho-sugar transferases"/>
    <property type="match status" value="1"/>
</dbReference>
<dbReference type="AlphaFoldDB" id="A0A250E643"/>
<proteinExistence type="predicted"/>
<name>A0A250E643_9FLAO</name>